<keyword evidence="3" id="KW-1185">Reference proteome</keyword>
<evidence type="ECO:0000313" key="2">
    <source>
        <dbReference type="EMBL" id="GAA0622155.1"/>
    </source>
</evidence>
<accession>A0ABN1GWV3</accession>
<dbReference type="EMBL" id="BAAAHE010000020">
    <property type="protein sequence ID" value="GAA0622155.1"/>
    <property type="molecule type" value="Genomic_DNA"/>
</dbReference>
<protein>
    <submittedName>
        <fullName evidence="2">Sugar phosphate isomerase/epimerase</fullName>
    </submittedName>
</protein>
<comment type="caution">
    <text evidence="2">The sequence shown here is derived from an EMBL/GenBank/DDBJ whole genome shotgun (WGS) entry which is preliminary data.</text>
</comment>
<evidence type="ECO:0000313" key="3">
    <source>
        <dbReference type="Proteomes" id="UP001500957"/>
    </source>
</evidence>
<dbReference type="SUPFAM" id="SSF51658">
    <property type="entry name" value="Xylose isomerase-like"/>
    <property type="match status" value="1"/>
</dbReference>
<dbReference type="Proteomes" id="UP001500957">
    <property type="component" value="Unassembled WGS sequence"/>
</dbReference>
<reference evidence="2 3" key="1">
    <citation type="journal article" date="2019" name="Int. J. Syst. Evol. Microbiol.">
        <title>The Global Catalogue of Microorganisms (GCM) 10K type strain sequencing project: providing services to taxonomists for standard genome sequencing and annotation.</title>
        <authorList>
            <consortium name="The Broad Institute Genomics Platform"/>
            <consortium name="The Broad Institute Genome Sequencing Center for Infectious Disease"/>
            <person name="Wu L."/>
            <person name="Ma J."/>
        </authorList>
    </citation>
    <scope>NUCLEOTIDE SEQUENCE [LARGE SCALE GENOMIC DNA]</scope>
    <source>
        <strain evidence="2 3">JCM 10671</strain>
    </source>
</reference>
<proteinExistence type="predicted"/>
<gene>
    <name evidence="2" type="ORF">GCM10009547_26240</name>
</gene>
<dbReference type="PANTHER" id="PTHR12110">
    <property type="entry name" value="HYDROXYPYRUVATE ISOMERASE"/>
    <property type="match status" value="1"/>
</dbReference>
<dbReference type="Gene3D" id="3.20.20.150">
    <property type="entry name" value="Divalent-metal-dependent TIM barrel enzymes"/>
    <property type="match status" value="1"/>
</dbReference>
<dbReference type="InterPro" id="IPR036237">
    <property type="entry name" value="Xyl_isomerase-like_sf"/>
</dbReference>
<organism evidence="2 3">
    <name type="scientific">Sporichthya brevicatena</name>
    <dbReference type="NCBI Taxonomy" id="171442"/>
    <lineage>
        <taxon>Bacteria</taxon>
        <taxon>Bacillati</taxon>
        <taxon>Actinomycetota</taxon>
        <taxon>Actinomycetes</taxon>
        <taxon>Sporichthyales</taxon>
        <taxon>Sporichthyaceae</taxon>
        <taxon>Sporichthya</taxon>
    </lineage>
</organism>
<dbReference type="InterPro" id="IPR013022">
    <property type="entry name" value="Xyl_isomerase-like_TIM-brl"/>
</dbReference>
<keyword evidence="2" id="KW-0413">Isomerase</keyword>
<name>A0ABN1GWV3_9ACTN</name>
<feature type="domain" description="Xylose isomerase-like TIM barrel" evidence="1">
    <location>
        <begin position="22"/>
        <end position="255"/>
    </location>
</feature>
<dbReference type="Pfam" id="PF01261">
    <property type="entry name" value="AP_endonuc_2"/>
    <property type="match status" value="1"/>
</dbReference>
<dbReference type="InterPro" id="IPR050312">
    <property type="entry name" value="IolE/XylAMocC-like"/>
</dbReference>
<evidence type="ECO:0000259" key="1">
    <source>
        <dbReference type="Pfam" id="PF01261"/>
    </source>
</evidence>
<dbReference type="GO" id="GO:0016853">
    <property type="term" value="F:isomerase activity"/>
    <property type="evidence" value="ECO:0007669"/>
    <property type="project" value="UniProtKB-KW"/>
</dbReference>
<sequence length="268" mass="29773">MPDAKVCLSTSSTYPESTGAAFEMAANLGFDGIEVMVGVDPVSQDADALRHLSEYHQIPIIAIHAPCLLITQRVWGTEPWVKLDRAREVAERLGAETVVVHPPFRWQRDYAKAFEAGLASLAEETDIAFAVENMYPWRARGREVKAYAPDWDIVDRDYPHVTLDLSHTAVSHSDPLAMIDALGDRLRHLHMADGSGSNKDEHLIPGRGTQPCAEVLEALARRGFTGNVVLEVNTRRCSNRREREADLAEALAFTRLHLAAAVELDRDR</sequence>
<dbReference type="PANTHER" id="PTHR12110:SF47">
    <property type="match status" value="1"/>
</dbReference>